<evidence type="ECO:0000256" key="11">
    <source>
        <dbReference type="RuleBase" id="RU003357"/>
    </source>
</evidence>
<reference evidence="15 16" key="1">
    <citation type="submission" date="2020-05" db="EMBL/GenBank/DDBJ databases">
        <title>The draft genome sequence of Maribacter arenosus CAU 1321.</title>
        <authorList>
            <person name="Mu L."/>
        </authorList>
    </citation>
    <scope>NUCLEOTIDE SEQUENCE [LARGE SCALE GENOMIC DNA]</scope>
    <source>
        <strain evidence="15 16">CAU 1321</strain>
    </source>
</reference>
<evidence type="ECO:0000256" key="1">
    <source>
        <dbReference type="ARBA" id="ARBA00004571"/>
    </source>
</evidence>
<dbReference type="Proteomes" id="UP000598350">
    <property type="component" value="Unassembled WGS sequence"/>
</dbReference>
<evidence type="ECO:0000259" key="14">
    <source>
        <dbReference type="Pfam" id="PF07715"/>
    </source>
</evidence>
<keyword evidence="2 10" id="KW-0813">Transport</keyword>
<dbReference type="InterPro" id="IPR037066">
    <property type="entry name" value="Plug_dom_sf"/>
</dbReference>
<dbReference type="PANTHER" id="PTHR30069:SF29">
    <property type="entry name" value="HEMOGLOBIN AND HEMOGLOBIN-HAPTOGLOBIN-BINDING PROTEIN 1-RELATED"/>
    <property type="match status" value="1"/>
</dbReference>
<organism evidence="15 16">
    <name type="scientific">Maribacter arenosus</name>
    <dbReference type="NCBI Taxonomy" id="1854708"/>
    <lineage>
        <taxon>Bacteria</taxon>
        <taxon>Pseudomonadati</taxon>
        <taxon>Bacteroidota</taxon>
        <taxon>Flavobacteriia</taxon>
        <taxon>Flavobacteriales</taxon>
        <taxon>Flavobacteriaceae</taxon>
        <taxon>Maribacter</taxon>
    </lineage>
</organism>
<keyword evidence="7 10" id="KW-0472">Membrane</keyword>
<keyword evidence="3 10" id="KW-1134">Transmembrane beta strand</keyword>
<keyword evidence="6 11" id="KW-0798">TonB box</keyword>
<keyword evidence="8 15" id="KW-0675">Receptor</keyword>
<feature type="domain" description="TonB-dependent receptor-like beta-barrel" evidence="13">
    <location>
        <begin position="237"/>
        <end position="707"/>
    </location>
</feature>
<keyword evidence="9 10" id="KW-0998">Cell outer membrane</keyword>
<evidence type="ECO:0000259" key="13">
    <source>
        <dbReference type="Pfam" id="PF00593"/>
    </source>
</evidence>
<dbReference type="InterPro" id="IPR036942">
    <property type="entry name" value="Beta-barrel_TonB_sf"/>
</dbReference>
<sequence length="739" mass="82292">MKHLMLLLLVAFSLQWGYAQNTLSGTITNKEDMVPLDQVSIYLPELEKGTSTNDQGEFEIGDLPKGEYILVISYIGFETFSKSVPINKGVNTLNVALTPSVIEMQEVIVSTPFHKLQSENVMKVERANMKGLKTSGALTLTDGITHIAGVENVSTGMGIGKPVIRGLSANRVLVYTQGIRMENQQFGAEHGLGINGAGLESVEVIKGPASLLYGSDAMGGVLYFNPEKFANVNTTEGDVNMNYFSNTQGLSTDAGIRTSQGRMKFLLRGSYASHIDYKTGNGSRVTNSRFKEYDLKTGLGYQSTQFKTELRYNYTNSDFGIPEEIGEQSTERSPELPYQEIANHILSSKSKFFLRNSTIEAILGYIFNNRKEFEDSKENAALEMHLSTFNYNLQYDLPKWGNLETIIGLQGMHQTNENFGEEEFIPDATTNDIGILATSHIHFKDESGMQLGLRFDRRNIRSDVNSSPPLSGIYDALDRDFNSFNAAIGYKFNLTPKSIARLNLATGFRAPNLAELTSDGVHEGTNRYEIGDPNLDNEQNIQADISWEYNNKHFEFYVNGFYNAVEDFIYIGPTGEMVGENQVFVYQQENAKLYGGELGFHLHPHPLDWLHLESSFETVVGKQDNSDYLPLIPANSLTNTIRVEFINPKKWVTNNYAFVSLKSVFRQDKVGNFEDPSAGYNLVDLGAGGDVMAFNTKVEVRVSAQNIFDTSYIAHLSRLKSDGIPNIGRNISLALSIPF</sequence>
<dbReference type="Gene3D" id="2.40.170.20">
    <property type="entry name" value="TonB-dependent receptor, beta-barrel domain"/>
    <property type="match status" value="1"/>
</dbReference>
<evidence type="ECO:0000256" key="3">
    <source>
        <dbReference type="ARBA" id="ARBA00022452"/>
    </source>
</evidence>
<dbReference type="InterPro" id="IPR012910">
    <property type="entry name" value="Plug_dom"/>
</dbReference>
<comment type="caution">
    <text evidence="15">The sequence shown here is derived from an EMBL/GenBank/DDBJ whole genome shotgun (WGS) entry which is preliminary data.</text>
</comment>
<gene>
    <name evidence="15" type="ORF">HPE63_01800</name>
</gene>
<evidence type="ECO:0000256" key="6">
    <source>
        <dbReference type="ARBA" id="ARBA00023077"/>
    </source>
</evidence>
<keyword evidence="16" id="KW-1185">Reference proteome</keyword>
<dbReference type="Gene3D" id="2.170.130.10">
    <property type="entry name" value="TonB-dependent receptor, plug domain"/>
    <property type="match status" value="1"/>
</dbReference>
<comment type="similarity">
    <text evidence="10 11">Belongs to the TonB-dependent receptor family.</text>
</comment>
<dbReference type="EMBL" id="JABTCG010000001">
    <property type="protein sequence ID" value="MBD0849387.1"/>
    <property type="molecule type" value="Genomic_DNA"/>
</dbReference>
<dbReference type="InterPro" id="IPR039426">
    <property type="entry name" value="TonB-dep_rcpt-like"/>
</dbReference>
<keyword evidence="5 12" id="KW-0732">Signal</keyword>
<dbReference type="SUPFAM" id="SSF49464">
    <property type="entry name" value="Carboxypeptidase regulatory domain-like"/>
    <property type="match status" value="1"/>
</dbReference>
<dbReference type="Pfam" id="PF07715">
    <property type="entry name" value="Plug"/>
    <property type="match status" value="1"/>
</dbReference>
<evidence type="ECO:0000313" key="15">
    <source>
        <dbReference type="EMBL" id="MBD0849387.1"/>
    </source>
</evidence>
<dbReference type="Pfam" id="PF13715">
    <property type="entry name" value="CarbopepD_reg_2"/>
    <property type="match status" value="1"/>
</dbReference>
<evidence type="ECO:0000256" key="10">
    <source>
        <dbReference type="PROSITE-ProRule" id="PRU01360"/>
    </source>
</evidence>
<protein>
    <submittedName>
        <fullName evidence="15">TonB-dependent receptor</fullName>
    </submittedName>
</protein>
<keyword evidence="4 10" id="KW-0812">Transmembrane</keyword>
<evidence type="ECO:0000256" key="8">
    <source>
        <dbReference type="ARBA" id="ARBA00023170"/>
    </source>
</evidence>
<dbReference type="InterPro" id="IPR008969">
    <property type="entry name" value="CarboxyPept-like_regulatory"/>
</dbReference>
<feature type="domain" description="TonB-dependent receptor plug" evidence="14">
    <location>
        <begin position="124"/>
        <end position="221"/>
    </location>
</feature>
<evidence type="ECO:0000313" key="16">
    <source>
        <dbReference type="Proteomes" id="UP000598350"/>
    </source>
</evidence>
<feature type="chain" id="PRO_5047130549" evidence="12">
    <location>
        <begin position="20"/>
        <end position="739"/>
    </location>
</feature>
<evidence type="ECO:0000256" key="2">
    <source>
        <dbReference type="ARBA" id="ARBA00022448"/>
    </source>
</evidence>
<dbReference type="RefSeq" id="WP_188312513.1">
    <property type="nucleotide sequence ID" value="NZ_JABTCG010000001.1"/>
</dbReference>
<evidence type="ECO:0000256" key="7">
    <source>
        <dbReference type="ARBA" id="ARBA00023136"/>
    </source>
</evidence>
<feature type="signal peptide" evidence="12">
    <location>
        <begin position="1"/>
        <end position="19"/>
    </location>
</feature>
<comment type="subcellular location">
    <subcellularLocation>
        <location evidence="1 10">Cell outer membrane</location>
        <topology evidence="1 10">Multi-pass membrane protein</topology>
    </subcellularLocation>
</comment>
<evidence type="ECO:0000256" key="9">
    <source>
        <dbReference type="ARBA" id="ARBA00023237"/>
    </source>
</evidence>
<dbReference type="InterPro" id="IPR000531">
    <property type="entry name" value="Beta-barrel_TonB"/>
</dbReference>
<proteinExistence type="inferred from homology"/>
<evidence type="ECO:0000256" key="5">
    <source>
        <dbReference type="ARBA" id="ARBA00022729"/>
    </source>
</evidence>
<name>A0ABR7VA10_9FLAO</name>
<dbReference type="SUPFAM" id="SSF56935">
    <property type="entry name" value="Porins"/>
    <property type="match status" value="1"/>
</dbReference>
<dbReference type="PANTHER" id="PTHR30069">
    <property type="entry name" value="TONB-DEPENDENT OUTER MEMBRANE RECEPTOR"/>
    <property type="match status" value="1"/>
</dbReference>
<dbReference type="Gene3D" id="2.60.40.1120">
    <property type="entry name" value="Carboxypeptidase-like, regulatory domain"/>
    <property type="match status" value="1"/>
</dbReference>
<accession>A0ABR7VA10</accession>
<dbReference type="Pfam" id="PF00593">
    <property type="entry name" value="TonB_dep_Rec_b-barrel"/>
    <property type="match status" value="1"/>
</dbReference>
<evidence type="ECO:0000256" key="12">
    <source>
        <dbReference type="SAM" id="SignalP"/>
    </source>
</evidence>
<dbReference type="PROSITE" id="PS52016">
    <property type="entry name" value="TONB_DEPENDENT_REC_3"/>
    <property type="match status" value="1"/>
</dbReference>
<evidence type="ECO:0000256" key="4">
    <source>
        <dbReference type="ARBA" id="ARBA00022692"/>
    </source>
</evidence>